<dbReference type="AlphaFoldDB" id="A0A3P5XXY0"/>
<keyword evidence="1" id="KW-0812">Transmembrane</keyword>
<name>A0A3P5XXY0_9RHOB</name>
<evidence type="ECO:0000313" key="3">
    <source>
        <dbReference type="Proteomes" id="UP000277498"/>
    </source>
</evidence>
<sequence length="193" mass="20193">MSFLRPEALALLRRWSGPAEGAALVALGLWIFSGGGWILMPAGALVVAAGLGWGLLALRRMRFQGDPAAPGLVEIDEGRLSYLHPRMGGEISLNDLTELHLVSLRGRRAWRLGDLSGRWLLVPLDAAGAEALFDAFASLPGLGSAGLVAALDETQEGAAGQGGTLPAPALRDRLVWARPGRGLRPVRPGPGGN</sequence>
<dbReference type="RefSeq" id="WP_124088251.1">
    <property type="nucleotide sequence ID" value="NZ_UXAW01000101.1"/>
</dbReference>
<dbReference type="Proteomes" id="UP000277498">
    <property type="component" value="Unassembled WGS sequence"/>
</dbReference>
<keyword evidence="1" id="KW-0472">Membrane</keyword>
<evidence type="ECO:0000256" key="1">
    <source>
        <dbReference type="SAM" id="Phobius"/>
    </source>
</evidence>
<organism evidence="2 3">
    <name type="scientific">Pseudogemmobacter humi</name>
    <dbReference type="NCBI Taxonomy" id="2483812"/>
    <lineage>
        <taxon>Bacteria</taxon>
        <taxon>Pseudomonadati</taxon>
        <taxon>Pseudomonadota</taxon>
        <taxon>Alphaproteobacteria</taxon>
        <taxon>Rhodobacterales</taxon>
        <taxon>Paracoccaceae</taxon>
        <taxon>Pseudogemmobacter</taxon>
    </lineage>
</organism>
<reference evidence="2 3" key="1">
    <citation type="submission" date="2018-11" db="EMBL/GenBank/DDBJ databases">
        <authorList>
            <person name="Criscuolo A."/>
        </authorList>
    </citation>
    <scope>NUCLEOTIDE SEQUENCE [LARGE SCALE GENOMIC DNA]</scope>
    <source>
        <strain evidence="2">ACIP111625</strain>
    </source>
</reference>
<evidence type="ECO:0000313" key="2">
    <source>
        <dbReference type="EMBL" id="VDC33011.1"/>
    </source>
</evidence>
<keyword evidence="3" id="KW-1185">Reference proteome</keyword>
<proteinExistence type="predicted"/>
<dbReference type="OrthoDB" id="7851333at2"/>
<gene>
    <name evidence="2" type="ORF">XINFAN_03557</name>
</gene>
<protein>
    <submittedName>
        <fullName evidence="2">Uncharacterized protein</fullName>
    </submittedName>
</protein>
<accession>A0A3P5XXY0</accession>
<keyword evidence="1" id="KW-1133">Transmembrane helix</keyword>
<dbReference type="EMBL" id="UXAW01000101">
    <property type="protein sequence ID" value="VDC33011.1"/>
    <property type="molecule type" value="Genomic_DNA"/>
</dbReference>
<feature type="transmembrane region" description="Helical" evidence="1">
    <location>
        <begin position="38"/>
        <end position="58"/>
    </location>
</feature>